<evidence type="ECO:0000256" key="10">
    <source>
        <dbReference type="ARBA" id="ARBA00055676"/>
    </source>
</evidence>
<feature type="compositionally biased region" description="Low complexity" evidence="11">
    <location>
        <begin position="31"/>
        <end position="42"/>
    </location>
</feature>
<feature type="domain" description="GTP cyclohydrolase I" evidence="12">
    <location>
        <begin position="240"/>
        <end position="416"/>
    </location>
</feature>
<dbReference type="Proteomes" id="UP000092730">
    <property type="component" value="Chromosome 3"/>
</dbReference>
<keyword evidence="8" id="KW-0342">GTP-binding</keyword>
<dbReference type="NCBIfam" id="NF006825">
    <property type="entry name" value="PRK09347.1-2"/>
    <property type="match status" value="1"/>
</dbReference>
<evidence type="ECO:0000256" key="2">
    <source>
        <dbReference type="ARBA" id="ARBA00008085"/>
    </source>
</evidence>
<dbReference type="Gene3D" id="3.30.1130.10">
    <property type="match status" value="1"/>
</dbReference>
<dbReference type="InterPro" id="IPR001474">
    <property type="entry name" value="GTP_CycHdrlase_I"/>
</dbReference>
<dbReference type="OrthoDB" id="4966at2759"/>
<evidence type="ECO:0000256" key="5">
    <source>
        <dbReference type="ARBA" id="ARBA00022741"/>
    </source>
</evidence>
<feature type="compositionally biased region" description="Basic and acidic residues" evidence="11">
    <location>
        <begin position="149"/>
        <end position="165"/>
    </location>
</feature>
<dbReference type="NCBIfam" id="NF006826">
    <property type="entry name" value="PRK09347.1-3"/>
    <property type="match status" value="1"/>
</dbReference>
<evidence type="ECO:0000256" key="4">
    <source>
        <dbReference type="ARBA" id="ARBA00017272"/>
    </source>
</evidence>
<evidence type="ECO:0000256" key="6">
    <source>
        <dbReference type="ARBA" id="ARBA00022801"/>
    </source>
</evidence>
<proteinExistence type="inferred from homology"/>
<dbReference type="InterPro" id="IPR043133">
    <property type="entry name" value="GTP-CH-I_C/QueF"/>
</dbReference>
<dbReference type="RefSeq" id="XP_019042439.1">
    <property type="nucleotide sequence ID" value="XM_019195616.1"/>
</dbReference>
<dbReference type="GeneID" id="30213444"/>
<name>A0A1B9FRH1_9TREE</name>
<gene>
    <name evidence="13" type="ORF">I302_09045</name>
    <name evidence="14" type="ORF">I302_104883</name>
</gene>
<feature type="region of interest" description="Disordered" evidence="11">
    <location>
        <begin position="1"/>
        <end position="165"/>
    </location>
</feature>
<dbReference type="EMBL" id="KV700382">
    <property type="protein sequence ID" value="OCF21369.1"/>
    <property type="molecule type" value="Genomic_DNA"/>
</dbReference>
<dbReference type="KEGG" id="kbi:30213444"/>
<dbReference type="FunFam" id="3.30.1130.10:FF:000012">
    <property type="entry name" value="GTP cyclohydrolase 1"/>
    <property type="match status" value="1"/>
</dbReference>
<dbReference type="GO" id="GO:0005525">
    <property type="term" value="F:GTP binding"/>
    <property type="evidence" value="ECO:0007669"/>
    <property type="project" value="UniProtKB-KW"/>
</dbReference>
<dbReference type="AlphaFoldDB" id="A0A1B9FRH1"/>
<dbReference type="PANTHER" id="PTHR11109">
    <property type="entry name" value="GTP CYCLOHYDROLASE I"/>
    <property type="match status" value="1"/>
</dbReference>
<comment type="similarity">
    <text evidence="2">Belongs to the GTP cyclohydrolase I family.</text>
</comment>
<reference evidence="13" key="1">
    <citation type="submission" date="2013-07" db="EMBL/GenBank/DDBJ databases">
        <title>The Genome Sequence of Cryptococcus bestiolae CBS10118.</title>
        <authorList>
            <consortium name="The Broad Institute Genome Sequencing Platform"/>
            <person name="Cuomo C."/>
            <person name="Litvintseva A."/>
            <person name="Chen Y."/>
            <person name="Heitman J."/>
            <person name="Sun S."/>
            <person name="Springer D."/>
            <person name="Dromer F."/>
            <person name="Young S.K."/>
            <person name="Zeng Q."/>
            <person name="Gargeya S."/>
            <person name="Fitzgerald M."/>
            <person name="Abouelleil A."/>
            <person name="Alvarado L."/>
            <person name="Berlin A.M."/>
            <person name="Chapman S.B."/>
            <person name="Dewar J."/>
            <person name="Goldberg J."/>
            <person name="Griggs A."/>
            <person name="Gujja S."/>
            <person name="Hansen M."/>
            <person name="Howarth C."/>
            <person name="Imamovic A."/>
            <person name="Larimer J."/>
            <person name="McCowan C."/>
            <person name="Murphy C."/>
            <person name="Pearson M."/>
            <person name="Priest M."/>
            <person name="Roberts A."/>
            <person name="Saif S."/>
            <person name="Shea T."/>
            <person name="Sykes S."/>
            <person name="Wortman J."/>
            <person name="Nusbaum C."/>
            <person name="Birren B."/>
        </authorList>
    </citation>
    <scope>NUCLEOTIDE SEQUENCE [LARGE SCALE GENOMIC DNA]</scope>
    <source>
        <strain evidence="13">CBS 10118</strain>
    </source>
</reference>
<accession>A0A1B9FRH1</accession>
<dbReference type="GO" id="GO:0006729">
    <property type="term" value="P:tetrahydrobiopterin biosynthetic process"/>
    <property type="evidence" value="ECO:0007669"/>
    <property type="project" value="TreeGrafter"/>
</dbReference>
<organism evidence="13">
    <name type="scientific">Kwoniella bestiolae CBS 10118</name>
    <dbReference type="NCBI Taxonomy" id="1296100"/>
    <lineage>
        <taxon>Eukaryota</taxon>
        <taxon>Fungi</taxon>
        <taxon>Dikarya</taxon>
        <taxon>Basidiomycota</taxon>
        <taxon>Agaricomycotina</taxon>
        <taxon>Tremellomycetes</taxon>
        <taxon>Tremellales</taxon>
        <taxon>Cryptococcaceae</taxon>
        <taxon>Kwoniella</taxon>
    </lineage>
</organism>
<comment type="pathway">
    <text evidence="1">Cofactor biosynthesis; 7,8-dihydroneopterin triphosphate biosynthesis; 7,8-dihydroneopterin triphosphate from GTP: step 1/1.</text>
</comment>
<dbReference type="PROSITE" id="PS00859">
    <property type="entry name" value="GTP_CYCLOHYDROL_1_1"/>
    <property type="match status" value="1"/>
</dbReference>
<dbReference type="NCBIfam" id="TIGR00063">
    <property type="entry name" value="folE"/>
    <property type="match status" value="1"/>
</dbReference>
<dbReference type="STRING" id="1296100.A0A1B9FRH1"/>
<dbReference type="GO" id="GO:0046654">
    <property type="term" value="P:tetrahydrofolate biosynthetic process"/>
    <property type="evidence" value="ECO:0007669"/>
    <property type="project" value="InterPro"/>
</dbReference>
<keyword evidence="6 13" id="KW-0378">Hydrolase</keyword>
<dbReference type="GO" id="GO:0003934">
    <property type="term" value="F:GTP cyclohydrolase I activity"/>
    <property type="evidence" value="ECO:0007669"/>
    <property type="project" value="UniProtKB-EC"/>
</dbReference>
<evidence type="ECO:0000313" key="15">
    <source>
        <dbReference type="Proteomes" id="UP000092730"/>
    </source>
</evidence>
<sequence length="423" mass="46372">MSSSDKPTLSSSPRNPTAPAPSSSRPIPTANLNNLSLLSESSTGSWERGRMHGNARSPPTHTSSLEGGLPGAPGSSSFDNNLNKPWPSNQGLSKPDPATGRVKFQPQSNIPHYARTPREGYGFRPTSGSTTPTTSASASLAYPFPASHGRRDEEDDMDHRPDGRSMDQLRTEVRDELDKSGLLLHQAARGVVNDVAESAGTEEERGIADEEGLGWPAKSTHLRLHSSPTEKAANLQLLSSAIRTVLECIGEDPDREGLQRTPERYAKALMWMTKGYEERLVDVINDAVFAEDHDEMVIVRDIEVFSLCEHHMVPFTGKISIGYIPNKLVLGLSKLARIAETFSRRLQVQERLTKQVALAVEEAIRPRGVAVVMEASHMCMSMRGVQKPGATTVTSTMLGCFRSQQKTREEFLTLIRTPSVTHR</sequence>
<evidence type="ECO:0000256" key="9">
    <source>
        <dbReference type="ARBA" id="ARBA00030854"/>
    </source>
</evidence>
<keyword evidence="5" id="KW-0547">Nucleotide-binding</keyword>
<dbReference type="HAMAP" id="MF_00223">
    <property type="entry name" value="FolE"/>
    <property type="match status" value="1"/>
</dbReference>
<dbReference type="UniPathway" id="UPA00848">
    <property type="reaction ID" value="UER00151"/>
</dbReference>
<protein>
    <recommendedName>
        <fullName evidence="4">GTP cyclohydrolase 1</fullName>
        <ecNumber evidence="3">3.5.4.16</ecNumber>
    </recommendedName>
    <alternativeName>
        <fullName evidence="9">GTP cyclohydrolase I</fullName>
    </alternativeName>
</protein>
<evidence type="ECO:0000313" key="13">
    <source>
        <dbReference type="EMBL" id="OCF21369.1"/>
    </source>
</evidence>
<dbReference type="Pfam" id="PF01227">
    <property type="entry name" value="GTP_cyclohydroI"/>
    <property type="match status" value="1"/>
</dbReference>
<dbReference type="EC" id="3.5.4.16" evidence="3"/>
<evidence type="ECO:0000256" key="11">
    <source>
        <dbReference type="SAM" id="MobiDB-lite"/>
    </source>
</evidence>
<keyword evidence="7" id="KW-0289">Folate biosynthesis</keyword>
<dbReference type="PROSITE" id="PS00860">
    <property type="entry name" value="GTP_CYCLOHYDROL_1_2"/>
    <property type="match status" value="1"/>
</dbReference>
<dbReference type="GO" id="GO:0005737">
    <property type="term" value="C:cytoplasm"/>
    <property type="evidence" value="ECO:0007669"/>
    <property type="project" value="TreeGrafter"/>
</dbReference>
<reference evidence="13" key="3">
    <citation type="submission" date="2016-07" db="EMBL/GenBank/DDBJ databases">
        <title>Evolution of pathogenesis and genome organization in the Tremellales.</title>
        <authorList>
            <person name="Cuomo C."/>
            <person name="Litvintseva A."/>
            <person name="Heitman J."/>
            <person name="Chen Y."/>
            <person name="Sun S."/>
            <person name="Springer D."/>
            <person name="Dromer F."/>
            <person name="Young S."/>
            <person name="Zeng Q."/>
            <person name="Chapman S."/>
            <person name="Gujja S."/>
            <person name="Saif S."/>
            <person name="Birren B."/>
        </authorList>
    </citation>
    <scope>NUCLEOTIDE SEQUENCE</scope>
    <source>
        <strain evidence="13">CBS 10118</strain>
    </source>
</reference>
<evidence type="ECO:0000256" key="3">
    <source>
        <dbReference type="ARBA" id="ARBA00012715"/>
    </source>
</evidence>
<comment type="function">
    <text evidence="10">GTP cyclohydrolase 1 is the first enzyme in the biosynthetic pathway leading to folic acid.</text>
</comment>
<evidence type="ECO:0000313" key="14">
    <source>
        <dbReference type="EMBL" id="WVW82871.1"/>
    </source>
</evidence>
<dbReference type="InterPro" id="IPR018234">
    <property type="entry name" value="GTP_CycHdrlase_I_CS"/>
</dbReference>
<dbReference type="GO" id="GO:0008270">
    <property type="term" value="F:zinc ion binding"/>
    <property type="evidence" value="ECO:0007669"/>
    <property type="project" value="TreeGrafter"/>
</dbReference>
<dbReference type="EMBL" id="CP144543">
    <property type="protein sequence ID" value="WVW82871.1"/>
    <property type="molecule type" value="Genomic_DNA"/>
</dbReference>
<evidence type="ECO:0000259" key="12">
    <source>
        <dbReference type="Pfam" id="PF01227"/>
    </source>
</evidence>
<keyword evidence="15" id="KW-1185">Reference proteome</keyword>
<dbReference type="Gene3D" id="1.10.286.10">
    <property type="match status" value="1"/>
</dbReference>
<evidence type="ECO:0000256" key="7">
    <source>
        <dbReference type="ARBA" id="ARBA00022909"/>
    </source>
</evidence>
<dbReference type="SUPFAM" id="SSF55620">
    <property type="entry name" value="Tetrahydrobiopterin biosynthesis enzymes-like"/>
    <property type="match status" value="1"/>
</dbReference>
<dbReference type="PANTHER" id="PTHR11109:SF7">
    <property type="entry name" value="GTP CYCLOHYDROLASE 1"/>
    <property type="match status" value="1"/>
</dbReference>
<dbReference type="FunFam" id="1.10.286.10:FF:000003">
    <property type="entry name" value="GTP cyclohydrolase 1"/>
    <property type="match status" value="1"/>
</dbReference>
<evidence type="ECO:0000256" key="8">
    <source>
        <dbReference type="ARBA" id="ARBA00023134"/>
    </source>
</evidence>
<feature type="compositionally biased region" description="Polar residues" evidence="11">
    <location>
        <begin position="74"/>
        <end position="92"/>
    </location>
</feature>
<reference evidence="14" key="2">
    <citation type="submission" date="2013-07" db="EMBL/GenBank/DDBJ databases">
        <authorList>
            <consortium name="The Broad Institute Genome Sequencing Platform"/>
            <person name="Cuomo C."/>
            <person name="Litvintseva A."/>
            <person name="Chen Y."/>
            <person name="Heitman J."/>
            <person name="Sun S."/>
            <person name="Springer D."/>
            <person name="Dromer F."/>
            <person name="Young S.K."/>
            <person name="Zeng Q."/>
            <person name="Gargeya S."/>
            <person name="Fitzgerald M."/>
            <person name="Abouelleil A."/>
            <person name="Alvarado L."/>
            <person name="Berlin A.M."/>
            <person name="Chapman S.B."/>
            <person name="Dewar J."/>
            <person name="Goldberg J."/>
            <person name="Griggs A."/>
            <person name="Gujja S."/>
            <person name="Hansen M."/>
            <person name="Howarth C."/>
            <person name="Imamovic A."/>
            <person name="Larimer J."/>
            <person name="McCowan C."/>
            <person name="Murphy C."/>
            <person name="Pearson M."/>
            <person name="Priest M."/>
            <person name="Roberts A."/>
            <person name="Saif S."/>
            <person name="Shea T."/>
            <person name="Sykes S."/>
            <person name="Wortman J."/>
            <person name="Nusbaum C."/>
            <person name="Birren B."/>
        </authorList>
    </citation>
    <scope>NUCLEOTIDE SEQUENCE</scope>
    <source>
        <strain evidence="14">CBS 10118</strain>
    </source>
</reference>
<dbReference type="CDD" id="cd00642">
    <property type="entry name" value="GTP_cyclohydro1"/>
    <property type="match status" value="1"/>
</dbReference>
<feature type="compositionally biased region" description="Low complexity" evidence="11">
    <location>
        <begin position="125"/>
        <end position="139"/>
    </location>
</feature>
<evidence type="ECO:0000256" key="1">
    <source>
        <dbReference type="ARBA" id="ARBA00005080"/>
    </source>
</evidence>
<feature type="compositionally biased region" description="Low complexity" evidence="11">
    <location>
        <begin position="1"/>
        <end position="12"/>
    </location>
</feature>
<dbReference type="InterPro" id="IPR043134">
    <property type="entry name" value="GTP-CH-I_N"/>
</dbReference>
<dbReference type="GO" id="GO:0046656">
    <property type="term" value="P:folic acid biosynthetic process"/>
    <property type="evidence" value="ECO:0007669"/>
    <property type="project" value="UniProtKB-KW"/>
</dbReference>
<dbReference type="VEuPathDB" id="FungiDB:I302_09045"/>
<reference evidence="14" key="4">
    <citation type="submission" date="2024-02" db="EMBL/GenBank/DDBJ databases">
        <title>Comparative genomics of Cryptococcus and Kwoniella reveals pathogenesis evolution and contrasting modes of karyotype evolution via chromosome fusion or intercentromeric recombination.</title>
        <authorList>
            <person name="Coelho M.A."/>
            <person name="David-Palma M."/>
            <person name="Shea T."/>
            <person name="Bowers K."/>
            <person name="McGinley-Smith S."/>
            <person name="Mohammad A.W."/>
            <person name="Gnirke A."/>
            <person name="Yurkov A.M."/>
            <person name="Nowrousian M."/>
            <person name="Sun S."/>
            <person name="Cuomo C.A."/>
            <person name="Heitman J."/>
        </authorList>
    </citation>
    <scope>NUCLEOTIDE SEQUENCE</scope>
    <source>
        <strain evidence="14">CBS 10118</strain>
    </source>
</reference>
<dbReference type="InterPro" id="IPR020602">
    <property type="entry name" value="GTP_CycHdrlase_I_dom"/>
</dbReference>